<feature type="compositionally biased region" description="Low complexity" evidence="1">
    <location>
        <begin position="60"/>
        <end position="81"/>
    </location>
</feature>
<protein>
    <submittedName>
        <fullName evidence="2 3">Uncharacterized protein</fullName>
    </submittedName>
</protein>
<reference evidence="2" key="2">
    <citation type="submission" date="2020-01" db="EMBL/GenBank/DDBJ databases">
        <authorList>
            <person name="Korhonen P.K.K."/>
            <person name="Guangxu M.G."/>
            <person name="Wang T.W."/>
            <person name="Stroehlein A.J.S."/>
            <person name="Young N.D."/>
            <person name="Ang C.-S.A."/>
            <person name="Fernando D.W.F."/>
            <person name="Lu H.L."/>
            <person name="Taylor S.T."/>
            <person name="Ehtesham M.E.M."/>
            <person name="Najaraj S.H.N."/>
            <person name="Harsha G.H.G."/>
            <person name="Madugundu A.M."/>
            <person name="Renuse S.R."/>
            <person name="Holt D.H."/>
            <person name="Pandey A.P."/>
            <person name="Papenfuss A.P."/>
            <person name="Gasser R.B.G."/>
            <person name="Fischer K.F."/>
        </authorList>
    </citation>
    <scope>NUCLEOTIDE SEQUENCE</scope>
    <source>
        <strain evidence="2">SSS_KF_BRIS2020</strain>
    </source>
</reference>
<dbReference type="EMBL" id="WVUK01000012">
    <property type="protein sequence ID" value="KAF7496355.1"/>
    <property type="molecule type" value="Genomic_DNA"/>
</dbReference>
<feature type="region of interest" description="Disordered" evidence="1">
    <location>
        <begin position="299"/>
        <end position="328"/>
    </location>
</feature>
<reference evidence="3" key="3">
    <citation type="submission" date="2022-06" db="UniProtKB">
        <authorList>
            <consortium name="EnsemblMetazoa"/>
        </authorList>
    </citation>
    <scope>IDENTIFICATION</scope>
</reference>
<reference evidence="4" key="1">
    <citation type="journal article" date="2020" name="PLoS Negl. Trop. Dis.">
        <title>High-quality nuclear genome for Sarcoptes scabiei-A critical resource for a neglected parasite.</title>
        <authorList>
            <person name="Korhonen P.K."/>
            <person name="Gasser R.B."/>
            <person name="Ma G."/>
            <person name="Wang T."/>
            <person name="Stroehlein A.J."/>
            <person name="Young N.D."/>
            <person name="Ang C.S."/>
            <person name="Fernando D.D."/>
            <person name="Lu H.C."/>
            <person name="Taylor S."/>
            <person name="Reynolds S.L."/>
            <person name="Mofiz E."/>
            <person name="Najaraj S.H."/>
            <person name="Gowda H."/>
            <person name="Madugundu A."/>
            <person name="Renuse S."/>
            <person name="Holt D."/>
            <person name="Pandey A."/>
            <person name="Papenfuss A.T."/>
            <person name="Fischer K."/>
        </authorList>
    </citation>
    <scope>NUCLEOTIDE SEQUENCE [LARGE SCALE GENOMIC DNA]</scope>
</reference>
<evidence type="ECO:0000256" key="1">
    <source>
        <dbReference type="SAM" id="MobiDB-lite"/>
    </source>
</evidence>
<gene>
    <name evidence="2" type="ORF">SSS_788</name>
</gene>
<evidence type="ECO:0000313" key="3">
    <source>
        <dbReference type="EnsemblMetazoa" id="KAF7496355.1"/>
    </source>
</evidence>
<organism evidence="2">
    <name type="scientific">Sarcoptes scabiei</name>
    <name type="common">Itch mite</name>
    <name type="synonym">Acarus scabiei</name>
    <dbReference type="NCBI Taxonomy" id="52283"/>
    <lineage>
        <taxon>Eukaryota</taxon>
        <taxon>Metazoa</taxon>
        <taxon>Ecdysozoa</taxon>
        <taxon>Arthropoda</taxon>
        <taxon>Chelicerata</taxon>
        <taxon>Arachnida</taxon>
        <taxon>Acari</taxon>
        <taxon>Acariformes</taxon>
        <taxon>Sarcoptiformes</taxon>
        <taxon>Astigmata</taxon>
        <taxon>Psoroptidia</taxon>
        <taxon>Sarcoptoidea</taxon>
        <taxon>Sarcoptidae</taxon>
        <taxon>Sarcoptinae</taxon>
        <taxon>Sarcoptes</taxon>
    </lineage>
</organism>
<keyword evidence="4" id="KW-1185">Reference proteome</keyword>
<accession>A0A834RHQ2</accession>
<evidence type="ECO:0000313" key="4">
    <source>
        <dbReference type="Proteomes" id="UP000070412"/>
    </source>
</evidence>
<name>A0A834RHQ2_SARSC</name>
<evidence type="ECO:0000313" key="2">
    <source>
        <dbReference type="EMBL" id="KAF7496355.1"/>
    </source>
</evidence>
<feature type="region of interest" description="Disordered" evidence="1">
    <location>
        <begin position="60"/>
        <end position="86"/>
    </location>
</feature>
<dbReference type="AlphaFoldDB" id="A0A834RHQ2"/>
<dbReference type="Proteomes" id="UP000070412">
    <property type="component" value="Unassembled WGS sequence"/>
</dbReference>
<sequence length="328" mass="35361">MRSNSSGSSHSLSQQHCGMIFESIQLPNSNSTWSSSILTRNDMVSVHNSSIENNTLTVGSSSNHFIPNINPNSNSNTPRSDNNLRSDAETTINFNNQSISSSSSSPPNSLSSYSCNHSGTSNFSSLICEKKNFIMNQIKSSSSINSVNNSSALWSNTYEPTFNHNGSGSIPSMTPHHPHNPHHTSSHHQIHGDPFAFAAAAAAHHAAAASAAWCGYPNPYHHHHHHQNRNESHLYGLESDPRTNFVENTSSPYHLTRMVSSSNSGLVSENNVSASTLSTSSSWPSPAMINNGLLTSSSATSSNLTTSLNNNNGSHNHNLSENSVRQID</sequence>
<dbReference type="EnsemblMetazoa" id="SSS_788s_mrna">
    <property type="protein sequence ID" value="KAF7496355.1"/>
    <property type="gene ID" value="SSS_788"/>
</dbReference>
<proteinExistence type="predicted"/>